<evidence type="ECO:0000256" key="15">
    <source>
        <dbReference type="ARBA" id="ARBA00023157"/>
    </source>
</evidence>
<keyword evidence="7" id="KW-0597">Phosphoprotein</keyword>
<keyword evidence="24" id="KW-1185">Reference proteome</keyword>
<dbReference type="GO" id="GO:0005764">
    <property type="term" value="C:lysosome"/>
    <property type="evidence" value="ECO:0007669"/>
    <property type="project" value="UniProtKB-SubCell"/>
</dbReference>
<dbReference type="FunFam" id="2.60.40.10:FF:000842">
    <property type="entry name" value="Interferon receptor 1 isoform 4"/>
    <property type="match status" value="1"/>
</dbReference>
<keyword evidence="18" id="KW-0458">Lysosome</keyword>
<dbReference type="GO" id="GO:0009893">
    <property type="term" value="P:positive regulation of metabolic process"/>
    <property type="evidence" value="ECO:0007669"/>
    <property type="project" value="UniProtKB-ARBA"/>
</dbReference>
<evidence type="ECO:0000256" key="4">
    <source>
        <dbReference type="ARBA" id="ARBA00005399"/>
    </source>
</evidence>
<keyword evidence="11" id="KW-0967">Endosome</keyword>
<dbReference type="FunFam" id="2.60.40.10:FF:001548">
    <property type="entry name" value="Interferon receptor 1 isoform 4"/>
    <property type="match status" value="1"/>
</dbReference>
<dbReference type="GO" id="GO:0009615">
    <property type="term" value="P:response to virus"/>
    <property type="evidence" value="ECO:0007669"/>
    <property type="project" value="UniProtKB-ARBA"/>
</dbReference>
<evidence type="ECO:0000313" key="23">
    <source>
        <dbReference type="EMBL" id="KAK1344368.1"/>
    </source>
</evidence>
<dbReference type="InterPro" id="IPR015373">
    <property type="entry name" value="Interferon/interleukin_rcp_dom"/>
</dbReference>
<dbReference type="Pfam" id="PF01108">
    <property type="entry name" value="Tissue_fac"/>
    <property type="match status" value="1"/>
</dbReference>
<evidence type="ECO:0000256" key="2">
    <source>
        <dbReference type="ARBA" id="ARBA00004371"/>
    </source>
</evidence>
<evidence type="ECO:0000256" key="12">
    <source>
        <dbReference type="ARBA" id="ARBA00022843"/>
    </source>
</evidence>
<accession>A0AA40LUJ9</accession>
<evidence type="ECO:0000256" key="1">
    <source>
        <dbReference type="ARBA" id="ARBA00004251"/>
    </source>
</evidence>
<keyword evidence="17" id="KW-0325">Glycoprotein</keyword>
<dbReference type="InterPro" id="IPR013783">
    <property type="entry name" value="Ig-like_fold"/>
</dbReference>
<keyword evidence="16" id="KW-0675">Receptor</keyword>
<dbReference type="GO" id="GO:0019955">
    <property type="term" value="F:cytokine binding"/>
    <property type="evidence" value="ECO:0007669"/>
    <property type="project" value="UniProtKB-ARBA"/>
</dbReference>
<gene>
    <name evidence="23" type="ORF">QTO34_014935</name>
</gene>
<dbReference type="Gene3D" id="2.60.40.10">
    <property type="entry name" value="Immunoglobulins"/>
    <property type="match status" value="4"/>
</dbReference>
<evidence type="ECO:0000256" key="16">
    <source>
        <dbReference type="ARBA" id="ARBA00023170"/>
    </source>
</evidence>
<keyword evidence="13" id="KW-1133">Transmembrane helix</keyword>
<feature type="compositionally biased region" description="Polar residues" evidence="21">
    <location>
        <begin position="503"/>
        <end position="514"/>
    </location>
</feature>
<dbReference type="EMBL" id="JAULJE010000004">
    <property type="protein sequence ID" value="KAK1344368.1"/>
    <property type="molecule type" value="Genomic_DNA"/>
</dbReference>
<evidence type="ECO:0000256" key="8">
    <source>
        <dbReference type="ARBA" id="ARBA00022692"/>
    </source>
</evidence>
<evidence type="ECO:0000259" key="22">
    <source>
        <dbReference type="PROSITE" id="PS50853"/>
    </source>
</evidence>
<dbReference type="Proteomes" id="UP001177744">
    <property type="component" value="Unassembled WGS sequence"/>
</dbReference>
<dbReference type="SUPFAM" id="SSF49265">
    <property type="entry name" value="Fibronectin type III"/>
    <property type="match status" value="4"/>
</dbReference>
<keyword evidence="15" id="KW-1015">Disulfide bond</keyword>
<feature type="domain" description="Fibronectin type-III" evidence="22">
    <location>
        <begin position="106"/>
        <end position="210"/>
    </location>
</feature>
<dbReference type="InterPro" id="IPR036116">
    <property type="entry name" value="FN3_sf"/>
</dbReference>
<dbReference type="Pfam" id="PF09294">
    <property type="entry name" value="Interfer-bind"/>
    <property type="match status" value="2"/>
</dbReference>
<evidence type="ECO:0000256" key="20">
    <source>
        <dbReference type="ARBA" id="ARBA00064230"/>
    </source>
</evidence>
<dbReference type="PROSITE" id="PS50853">
    <property type="entry name" value="FN3"/>
    <property type="match status" value="2"/>
</dbReference>
<dbReference type="SMART" id="SM00060">
    <property type="entry name" value="FN3"/>
    <property type="match status" value="4"/>
</dbReference>
<dbReference type="GO" id="GO:0005886">
    <property type="term" value="C:plasma membrane"/>
    <property type="evidence" value="ECO:0007669"/>
    <property type="project" value="UniProtKB-SubCell"/>
</dbReference>
<dbReference type="PANTHER" id="PTHR20859">
    <property type="entry name" value="INTERFERON/INTERLEUKIN RECEPTOR"/>
    <property type="match status" value="1"/>
</dbReference>
<protein>
    <recommendedName>
        <fullName evidence="5">Interferon alpha/beta receptor 1</fullName>
    </recommendedName>
    <alternativeName>
        <fullName evidence="19">Type I interferon receptor 1</fullName>
    </alternativeName>
</protein>
<proteinExistence type="inferred from homology"/>
<evidence type="ECO:0000256" key="14">
    <source>
        <dbReference type="ARBA" id="ARBA00023136"/>
    </source>
</evidence>
<dbReference type="PANTHER" id="PTHR20859:SF54">
    <property type="entry name" value="INTERFERON ALPHA_BETA RECEPTOR 1"/>
    <property type="match status" value="1"/>
</dbReference>
<dbReference type="AlphaFoldDB" id="A0AA40LUJ9"/>
<feature type="region of interest" description="Disordered" evidence="21">
    <location>
        <begin position="497"/>
        <end position="549"/>
    </location>
</feature>
<keyword evidence="6" id="KW-1003">Cell membrane</keyword>
<keyword evidence="12" id="KW-0832">Ubl conjugation</keyword>
<comment type="caution">
    <text evidence="23">The sequence shown here is derived from an EMBL/GenBank/DDBJ whole genome shotgun (WGS) entry which is preliminary data.</text>
</comment>
<comment type="similarity">
    <text evidence="4">Belongs to the type II cytokine receptor family.</text>
</comment>
<keyword evidence="14" id="KW-0472">Membrane</keyword>
<evidence type="ECO:0000256" key="5">
    <source>
        <dbReference type="ARBA" id="ARBA00016784"/>
    </source>
</evidence>
<organism evidence="23 24">
    <name type="scientific">Cnephaeus nilssonii</name>
    <name type="common">Northern bat</name>
    <name type="synonym">Eptesicus nilssonii</name>
    <dbReference type="NCBI Taxonomy" id="3371016"/>
    <lineage>
        <taxon>Eukaryota</taxon>
        <taxon>Metazoa</taxon>
        <taxon>Chordata</taxon>
        <taxon>Craniata</taxon>
        <taxon>Vertebrata</taxon>
        <taxon>Euteleostomi</taxon>
        <taxon>Mammalia</taxon>
        <taxon>Eutheria</taxon>
        <taxon>Laurasiatheria</taxon>
        <taxon>Chiroptera</taxon>
        <taxon>Yangochiroptera</taxon>
        <taxon>Vespertilionidae</taxon>
        <taxon>Cnephaeus</taxon>
    </lineage>
</organism>
<evidence type="ECO:0000256" key="3">
    <source>
        <dbReference type="ARBA" id="ARBA00004603"/>
    </source>
</evidence>
<feature type="compositionally biased region" description="Low complexity" evidence="21">
    <location>
        <begin position="540"/>
        <end position="549"/>
    </location>
</feature>
<feature type="domain" description="Fibronectin type-III" evidence="22">
    <location>
        <begin position="315"/>
        <end position="411"/>
    </location>
</feature>
<dbReference type="GO" id="GO:0005770">
    <property type="term" value="C:late endosome"/>
    <property type="evidence" value="ECO:0007669"/>
    <property type="project" value="UniProtKB-SubCell"/>
</dbReference>
<keyword evidence="8" id="KW-0812">Transmembrane</keyword>
<comment type="subunit">
    <text evidence="20">Heterodimer with IFNAR2; forming the receptor for type I interferon. Interacts with TYK2. Interacts with STAT1 and STAT2; the interaction requires its phosphorylation at Tyr-482. Interacts (serine-phosphorylated form) with FBXW11, the substrate recognition component of a SCF (SKP1-CUL1-F-box protein) E3 ubiquitin-protein ligase complex. Interacts with SHMT2; this promotes interaction with ABRAXAS2 and the BRISC complex. Interacts with TRIM10; this interaction prevents association between IFNAR1 and TYK2.</text>
</comment>
<dbReference type="InterPro" id="IPR003961">
    <property type="entry name" value="FN3_dom"/>
</dbReference>
<name>A0AA40LUJ9_CNENI</name>
<evidence type="ECO:0000256" key="9">
    <source>
        <dbReference type="ARBA" id="ARBA00022729"/>
    </source>
</evidence>
<dbReference type="GO" id="GO:0004905">
    <property type="term" value="F:type I interferon receptor activity"/>
    <property type="evidence" value="ECO:0007669"/>
    <property type="project" value="TreeGrafter"/>
</dbReference>
<evidence type="ECO:0000313" key="24">
    <source>
        <dbReference type="Proteomes" id="UP001177744"/>
    </source>
</evidence>
<keyword evidence="10" id="KW-0677">Repeat</keyword>
<keyword evidence="9" id="KW-0732">Signal</keyword>
<sequence>MPRGTRLKPPQNVEVDILDDTFTLRWDRSGESAGDVAVSADYQIPGTVDNWTKLPGCQHVTSAACDFSSLNTHVYEEIKLRVRAEEGNHTSPWRELDPFIPFQQARIGPPKVRLEAEDKAIAVSISPPGAEDSIMWHLDRGNFAYSVVIWSNASGAPTRNETLHSRYPRIKIHKLVPETTYCVTVKARLLLQRNPAEFSPVHCVSTTVENELPAPENVQVVLENQAYVLKWDYTRDNVTFQAQWLNSYLKRFPGSDSEKWAPVQGCERAHVARCALPRDLSRKEVYFRVRAARGNRSSPWSEEEKFDAGRRAVIPPPVVALKPLDSHSLQVAIGFPDRTEFQFYVLTYEVSFWENTSNTEKTIVEQKTDFAVPGLKPQTVYCAAARALLEAGPRSQRSGPSNTACARTEAGGAPRAWLAAGVSTALAALLGLCAVAALGKLVHYVFFPSGKPPSTIDECFPEEPVRNLLLSTSVEQTEKCFVIENVDTVSADVTHVDEDHKTYNSQTSQDSGNYSIEDGSAESGGSHIGEELGPPGAGTGARSAGGRSA</sequence>
<evidence type="ECO:0000256" key="6">
    <source>
        <dbReference type="ARBA" id="ARBA00022475"/>
    </source>
</evidence>
<dbReference type="InterPro" id="IPR050650">
    <property type="entry name" value="Type-II_Cytokine-TF_Rcpt"/>
</dbReference>
<evidence type="ECO:0000256" key="13">
    <source>
        <dbReference type="ARBA" id="ARBA00022989"/>
    </source>
</evidence>
<reference evidence="23" key="1">
    <citation type="submission" date="2023-06" db="EMBL/GenBank/DDBJ databases">
        <title>Reference genome for the Northern bat (Eptesicus nilssonii), a most northern bat species.</title>
        <authorList>
            <person name="Laine V.N."/>
            <person name="Pulliainen A.T."/>
            <person name="Lilley T.M."/>
        </authorList>
    </citation>
    <scope>NUCLEOTIDE SEQUENCE</scope>
    <source>
        <strain evidence="23">BLF_Eptnil</strain>
        <tissue evidence="23">Kidney</tissue>
    </source>
</reference>
<evidence type="ECO:0000256" key="19">
    <source>
        <dbReference type="ARBA" id="ARBA00032112"/>
    </source>
</evidence>
<evidence type="ECO:0000256" key="7">
    <source>
        <dbReference type="ARBA" id="ARBA00022553"/>
    </source>
</evidence>
<evidence type="ECO:0000256" key="18">
    <source>
        <dbReference type="ARBA" id="ARBA00023228"/>
    </source>
</evidence>
<evidence type="ECO:0000256" key="11">
    <source>
        <dbReference type="ARBA" id="ARBA00022753"/>
    </source>
</evidence>
<evidence type="ECO:0000256" key="21">
    <source>
        <dbReference type="SAM" id="MobiDB-lite"/>
    </source>
</evidence>
<comment type="subcellular location">
    <subcellularLocation>
        <location evidence="1">Cell membrane</location>
        <topology evidence="1">Single-pass type I membrane protein</topology>
    </subcellularLocation>
    <subcellularLocation>
        <location evidence="3">Late endosome</location>
    </subcellularLocation>
    <subcellularLocation>
        <location evidence="2">Lysosome</location>
    </subcellularLocation>
</comment>
<evidence type="ECO:0000256" key="10">
    <source>
        <dbReference type="ARBA" id="ARBA00022737"/>
    </source>
</evidence>
<evidence type="ECO:0000256" key="17">
    <source>
        <dbReference type="ARBA" id="ARBA00023180"/>
    </source>
</evidence>